<name>A0ABD3AFR9_9GENT</name>
<dbReference type="Proteomes" id="UP001630127">
    <property type="component" value="Unassembled WGS sequence"/>
</dbReference>
<accession>A0ABD3AFR9</accession>
<comment type="caution">
    <text evidence="1">The sequence shown here is derived from an EMBL/GenBank/DDBJ whole genome shotgun (WGS) entry which is preliminary data.</text>
</comment>
<dbReference type="EMBL" id="JBJUIK010000004">
    <property type="protein sequence ID" value="KAL3529612.1"/>
    <property type="molecule type" value="Genomic_DNA"/>
</dbReference>
<protein>
    <submittedName>
        <fullName evidence="1">Uncharacterized protein</fullName>
    </submittedName>
</protein>
<evidence type="ECO:0000313" key="2">
    <source>
        <dbReference type="Proteomes" id="UP001630127"/>
    </source>
</evidence>
<organism evidence="1 2">
    <name type="scientific">Cinchona calisaya</name>
    <dbReference type="NCBI Taxonomy" id="153742"/>
    <lineage>
        <taxon>Eukaryota</taxon>
        <taxon>Viridiplantae</taxon>
        <taxon>Streptophyta</taxon>
        <taxon>Embryophyta</taxon>
        <taxon>Tracheophyta</taxon>
        <taxon>Spermatophyta</taxon>
        <taxon>Magnoliopsida</taxon>
        <taxon>eudicotyledons</taxon>
        <taxon>Gunneridae</taxon>
        <taxon>Pentapetalae</taxon>
        <taxon>asterids</taxon>
        <taxon>lamiids</taxon>
        <taxon>Gentianales</taxon>
        <taxon>Rubiaceae</taxon>
        <taxon>Cinchonoideae</taxon>
        <taxon>Cinchoneae</taxon>
        <taxon>Cinchona</taxon>
    </lineage>
</organism>
<dbReference type="AlphaFoldDB" id="A0ABD3AFR9"/>
<proteinExistence type="predicted"/>
<gene>
    <name evidence="1" type="ORF">ACH5RR_008934</name>
</gene>
<reference evidence="1 2" key="1">
    <citation type="submission" date="2024-11" db="EMBL/GenBank/DDBJ databases">
        <title>A near-complete genome assembly of Cinchona calisaya.</title>
        <authorList>
            <person name="Lian D.C."/>
            <person name="Zhao X.W."/>
            <person name="Wei L."/>
        </authorList>
    </citation>
    <scope>NUCLEOTIDE SEQUENCE [LARGE SCALE GENOMIC DNA]</scope>
    <source>
        <tissue evidence="1">Nenye</tissue>
    </source>
</reference>
<keyword evidence="2" id="KW-1185">Reference proteome</keyword>
<sequence length="190" mass="20777">MAHDIPTGGGNTLLERITHQEQALSQLMDRLGDLLVGYILMNDLREIKAISTVLKKHMRTVDATLDSLMYDLVVTKKAVASVLLDDFDLILGKEFMATNKIFPIPHLDGVMFTDERCPSFIPSGFVKTEFSAGPSSSGDRGKWGLDEFTDIMPAGLPKILPPQCVDNHHIGPVPGAILSTKAPCCMELVK</sequence>
<evidence type="ECO:0000313" key="1">
    <source>
        <dbReference type="EMBL" id="KAL3529612.1"/>
    </source>
</evidence>